<dbReference type="Gene3D" id="1.20.1640.10">
    <property type="entry name" value="Multidrug efflux transporter AcrB transmembrane domain"/>
    <property type="match status" value="2"/>
</dbReference>
<dbReference type="PANTHER" id="PTHR32063:SF77">
    <property type="entry name" value="ACR FAMILY TRANSPORT PROTEIN"/>
    <property type="match status" value="1"/>
</dbReference>
<dbReference type="PRINTS" id="PR00702">
    <property type="entry name" value="ACRIFLAVINRP"/>
</dbReference>
<sequence length="1036" mass="109559">MKNGNISAWAIRNPLPSILLFVVLTVTGLYSFSRLPVTYFPTIVTPAVQVTVEQSGATPVELETEVTRLIENAIASLPGIDELASTIGEGRSVTTVEFKLGLVSPDRAMDDVRDAVARIRGDLPGTIDEPVVERIEEDSQSVVTYAVSSRDMTVAELSWFVDDVVSRDLQGLAGVGRIERVGGADREVHVELDPDRLQALSLSASAVNETIMQTQIDRSGGRSDMEGREQVLTTAAAARTVAELGEQRVSLSGENSVRLNDVASVRDTIAEPRNFATLDGTDIVGFAVYRSQGASDVAVAKVVAAAVAKLSGSRPDLRLALVDDNVSYTAGNYQSAMHTLLEGAALSIVVVFLFLRDWRATLVAAVALPLSIIPTFFAIDLLGFSLNILSLLAITLVTGILVDDAIVEIENVVRHRNMGKSAYRAALDASDEIGLAVIAISATIIAVFAPVGLMSGVVGLYFREFGLTVAIAVFFSLLVARLITPIMAAYVMTGSHATPERKGRLASAYESMLRLSLRWKWVTAGAALVLFAAAMISLISVPTTFLPEEDTGRLMLTVELPPGTTLGETRKVTDNIAVEIQKLTEVEGVLVRAGASMGGQQDVRHAVVSIDLVHKSMRGRSSFAIETEIEGILDPIPDVRLRFLNNRGGRDVSFAVLGSDGEAVQKAADAIISDMGKDASFVGPASDNVALRPELRMTVLADKAATLGISAAAIASTMRISTIGDVDSRLANFIEGSRQIPIRVVLDRAARARFSVFETLSVPAADGTKVPLSAVAEIGFNETVAAIDRFDRQRRIEITADMATGLTSGQGLERLLQLNSVKNLTNGVRVQATGDSDTEGDVFESFAVAMGGGIMLVLIVLILLFKSVLSPLTILASLPLSIGGVAAALLLSGNSISLPVVIGILMLMGIVTKNAIMLVDFAVEREAHGLSRTEAVVEACSERIRPIIMTTLAMAGGMLPSAFGVGDGGEFRAPMAIAVIGGLLVSTVLSLIVIPSLHLIMSSFSDRLSGTLGPFLQSAEAAQSDAEDGAPKPHGA</sequence>
<feature type="transmembrane region" description="Helical" evidence="1">
    <location>
        <begin position="872"/>
        <end position="892"/>
    </location>
</feature>
<reference evidence="2 3" key="1">
    <citation type="submission" date="2019-03" db="EMBL/GenBank/DDBJ databases">
        <title>Rhizobium sp. nov., an bacterium isolated from biocrust in Mu Us Desert.</title>
        <authorList>
            <person name="Lixiong L."/>
        </authorList>
    </citation>
    <scope>NUCLEOTIDE SEQUENCE [LARGE SCALE GENOMIC DNA]</scope>
    <source>
        <strain evidence="2 3">SPY-1</strain>
    </source>
</reference>
<keyword evidence="3" id="KW-1185">Reference proteome</keyword>
<dbReference type="OrthoDB" id="9806532at2"/>
<evidence type="ECO:0000313" key="2">
    <source>
        <dbReference type="EMBL" id="TDK31754.1"/>
    </source>
</evidence>
<feature type="transmembrane region" description="Helical" evidence="1">
    <location>
        <begin position="846"/>
        <end position="865"/>
    </location>
</feature>
<dbReference type="Gene3D" id="3.30.70.1430">
    <property type="entry name" value="Multidrug efflux transporter AcrB pore domain"/>
    <property type="match status" value="2"/>
</dbReference>
<gene>
    <name evidence="2" type="ORF">E2F50_18965</name>
</gene>
<comment type="caution">
    <text evidence="2">The sequence shown here is derived from an EMBL/GenBank/DDBJ whole genome shotgun (WGS) entry which is preliminary data.</text>
</comment>
<dbReference type="RefSeq" id="WP_133317756.1">
    <property type="nucleotide sequence ID" value="NZ_SMTL01000006.1"/>
</dbReference>
<dbReference type="Gene3D" id="3.30.70.1440">
    <property type="entry name" value="Multidrug efflux transporter AcrB pore domain"/>
    <property type="match status" value="1"/>
</dbReference>
<evidence type="ECO:0000256" key="1">
    <source>
        <dbReference type="SAM" id="Phobius"/>
    </source>
</evidence>
<keyword evidence="1" id="KW-0472">Membrane</keyword>
<feature type="transmembrane region" description="Helical" evidence="1">
    <location>
        <begin position="975"/>
        <end position="1000"/>
    </location>
</feature>
<feature type="transmembrane region" description="Helical" evidence="1">
    <location>
        <begin position="521"/>
        <end position="541"/>
    </location>
</feature>
<accession>A0A4R5UAP4</accession>
<dbReference type="SUPFAM" id="SSF82693">
    <property type="entry name" value="Multidrug efflux transporter AcrB pore domain, PN1, PN2, PC1 and PC2 subdomains"/>
    <property type="match status" value="3"/>
</dbReference>
<dbReference type="SUPFAM" id="SSF82866">
    <property type="entry name" value="Multidrug efflux transporter AcrB transmembrane domain"/>
    <property type="match status" value="2"/>
</dbReference>
<feature type="transmembrane region" description="Helical" evidence="1">
    <location>
        <begin position="468"/>
        <end position="492"/>
    </location>
</feature>
<feature type="transmembrane region" description="Helical" evidence="1">
    <location>
        <begin position="944"/>
        <end position="963"/>
    </location>
</feature>
<protein>
    <submittedName>
        <fullName evidence="2">Efflux RND transporter permease subunit</fullName>
    </submittedName>
</protein>
<dbReference type="InterPro" id="IPR027463">
    <property type="entry name" value="AcrB_DN_DC_subdom"/>
</dbReference>
<organism evidence="2 3">
    <name type="scientific">Rhizobium deserti</name>
    <dbReference type="NCBI Taxonomy" id="2547961"/>
    <lineage>
        <taxon>Bacteria</taxon>
        <taxon>Pseudomonadati</taxon>
        <taxon>Pseudomonadota</taxon>
        <taxon>Alphaproteobacteria</taxon>
        <taxon>Hyphomicrobiales</taxon>
        <taxon>Rhizobiaceae</taxon>
        <taxon>Rhizobium/Agrobacterium group</taxon>
        <taxon>Rhizobium</taxon>
    </lineage>
</organism>
<dbReference type="Gene3D" id="3.30.70.1320">
    <property type="entry name" value="Multidrug efflux transporter AcrB pore domain like"/>
    <property type="match status" value="1"/>
</dbReference>
<feature type="transmembrane region" description="Helical" evidence="1">
    <location>
        <begin position="433"/>
        <end position="462"/>
    </location>
</feature>
<dbReference type="AlphaFoldDB" id="A0A4R5UAP4"/>
<dbReference type="InterPro" id="IPR001036">
    <property type="entry name" value="Acrflvin-R"/>
</dbReference>
<feature type="transmembrane region" description="Helical" evidence="1">
    <location>
        <begin position="336"/>
        <end position="355"/>
    </location>
</feature>
<dbReference type="Gene3D" id="3.30.2090.10">
    <property type="entry name" value="Multidrug efflux transporter AcrB TolC docking domain, DN and DC subdomains"/>
    <property type="match status" value="2"/>
</dbReference>
<feature type="transmembrane region" description="Helical" evidence="1">
    <location>
        <begin position="362"/>
        <end position="382"/>
    </location>
</feature>
<dbReference type="GO" id="GO:0005886">
    <property type="term" value="C:plasma membrane"/>
    <property type="evidence" value="ECO:0007669"/>
    <property type="project" value="TreeGrafter"/>
</dbReference>
<dbReference type="Pfam" id="PF00873">
    <property type="entry name" value="ACR_tran"/>
    <property type="match status" value="1"/>
</dbReference>
<proteinExistence type="predicted"/>
<keyword evidence="1" id="KW-1133">Transmembrane helix</keyword>
<feature type="transmembrane region" description="Helical" evidence="1">
    <location>
        <begin position="388"/>
        <end position="413"/>
    </location>
</feature>
<dbReference type="EMBL" id="SMTL01000006">
    <property type="protein sequence ID" value="TDK31754.1"/>
    <property type="molecule type" value="Genomic_DNA"/>
</dbReference>
<dbReference type="PANTHER" id="PTHR32063">
    <property type="match status" value="1"/>
</dbReference>
<name>A0A4R5UAP4_9HYPH</name>
<dbReference type="SUPFAM" id="SSF82714">
    <property type="entry name" value="Multidrug efflux transporter AcrB TolC docking domain, DN and DC subdomains"/>
    <property type="match status" value="2"/>
</dbReference>
<dbReference type="GO" id="GO:0042910">
    <property type="term" value="F:xenobiotic transmembrane transporter activity"/>
    <property type="evidence" value="ECO:0007669"/>
    <property type="project" value="TreeGrafter"/>
</dbReference>
<dbReference type="Proteomes" id="UP000295238">
    <property type="component" value="Unassembled WGS sequence"/>
</dbReference>
<evidence type="ECO:0000313" key="3">
    <source>
        <dbReference type="Proteomes" id="UP000295238"/>
    </source>
</evidence>
<feature type="transmembrane region" description="Helical" evidence="1">
    <location>
        <begin position="898"/>
        <end position="923"/>
    </location>
</feature>
<keyword evidence="1" id="KW-0812">Transmembrane</keyword>